<dbReference type="PANTHER" id="PTHR33989:SF11">
    <property type="entry name" value="LICHENAN PERMEASE IIC COMPONENT"/>
    <property type="match status" value="1"/>
</dbReference>
<accession>A0A7Y2L8N8</accession>
<evidence type="ECO:0000313" key="11">
    <source>
        <dbReference type="EMBL" id="NNG67863.1"/>
    </source>
</evidence>
<evidence type="ECO:0000313" key="12">
    <source>
        <dbReference type="Proteomes" id="UP000529861"/>
    </source>
</evidence>
<dbReference type="PANTHER" id="PTHR33989">
    <property type="match status" value="1"/>
</dbReference>
<comment type="subcellular location">
    <subcellularLocation>
        <location evidence="1">Cell membrane</location>
        <topology evidence="1">Multi-pass membrane protein</topology>
    </subcellularLocation>
</comment>
<dbReference type="EMBL" id="JABEQB010000044">
    <property type="protein sequence ID" value="NNG67863.1"/>
    <property type="molecule type" value="Genomic_DNA"/>
</dbReference>
<evidence type="ECO:0000256" key="4">
    <source>
        <dbReference type="ARBA" id="ARBA00022597"/>
    </source>
</evidence>
<dbReference type="NCBIfam" id="TIGR00410">
    <property type="entry name" value="lacE"/>
    <property type="match status" value="1"/>
</dbReference>
<evidence type="ECO:0000256" key="5">
    <source>
        <dbReference type="ARBA" id="ARBA00022692"/>
    </source>
</evidence>
<feature type="transmembrane region" description="Helical" evidence="9">
    <location>
        <begin position="277"/>
        <end position="297"/>
    </location>
</feature>
<dbReference type="PIRSF" id="PIRSF006351">
    <property type="entry name" value="PTS_EIIC-Cellobiose"/>
    <property type="match status" value="1"/>
</dbReference>
<dbReference type="Proteomes" id="UP000529861">
    <property type="component" value="Unassembled WGS sequence"/>
</dbReference>
<feature type="transmembrane region" description="Helical" evidence="9">
    <location>
        <begin position="98"/>
        <end position="117"/>
    </location>
</feature>
<evidence type="ECO:0000256" key="2">
    <source>
        <dbReference type="ARBA" id="ARBA00022448"/>
    </source>
</evidence>
<keyword evidence="3 8" id="KW-1003">Cell membrane</keyword>
<evidence type="ECO:0000256" key="9">
    <source>
        <dbReference type="SAM" id="Phobius"/>
    </source>
</evidence>
<dbReference type="GO" id="GO:1901264">
    <property type="term" value="P:carbohydrate derivative transport"/>
    <property type="evidence" value="ECO:0007669"/>
    <property type="project" value="TreeGrafter"/>
</dbReference>
<dbReference type="GO" id="GO:0005886">
    <property type="term" value="C:plasma membrane"/>
    <property type="evidence" value="ECO:0007669"/>
    <property type="project" value="UniProtKB-SubCell"/>
</dbReference>
<dbReference type="InterPro" id="IPR003352">
    <property type="entry name" value="PTS_EIIC"/>
</dbReference>
<name>A0A7Y2L8N8_9THEO</name>
<evidence type="ECO:0000259" key="10">
    <source>
        <dbReference type="PROSITE" id="PS51105"/>
    </source>
</evidence>
<dbReference type="GO" id="GO:0009401">
    <property type="term" value="P:phosphoenolpyruvate-dependent sugar phosphotransferase system"/>
    <property type="evidence" value="ECO:0007669"/>
    <property type="project" value="InterPro"/>
</dbReference>
<feature type="transmembrane region" description="Helical" evidence="9">
    <location>
        <begin position="205"/>
        <end position="225"/>
    </location>
</feature>
<protein>
    <recommendedName>
        <fullName evidence="8">Permease IIC component</fullName>
    </recommendedName>
</protein>
<feature type="transmembrane region" description="Helical" evidence="9">
    <location>
        <begin position="335"/>
        <end position="355"/>
    </location>
</feature>
<keyword evidence="2 8" id="KW-0813">Transport</keyword>
<evidence type="ECO:0000256" key="3">
    <source>
        <dbReference type="ARBA" id="ARBA00022475"/>
    </source>
</evidence>
<keyword evidence="4 8" id="KW-0762">Sugar transport</keyword>
<dbReference type="PROSITE" id="PS51105">
    <property type="entry name" value="PTS_EIIC_TYPE_3"/>
    <property type="match status" value="1"/>
</dbReference>
<evidence type="ECO:0000256" key="8">
    <source>
        <dbReference type="PIRNR" id="PIRNR006351"/>
    </source>
</evidence>
<dbReference type="GO" id="GO:0008982">
    <property type="term" value="F:protein-N(PI)-phosphohistidine-sugar phosphotransferase activity"/>
    <property type="evidence" value="ECO:0007669"/>
    <property type="project" value="UniProtKB-UniRule"/>
</dbReference>
<evidence type="ECO:0000256" key="1">
    <source>
        <dbReference type="ARBA" id="ARBA00004651"/>
    </source>
</evidence>
<dbReference type="Pfam" id="PF02378">
    <property type="entry name" value="PTS_EIIC"/>
    <property type="match status" value="1"/>
</dbReference>
<gene>
    <name evidence="11" type="ORF">HKI81_11795</name>
</gene>
<feature type="transmembrane region" description="Helical" evidence="9">
    <location>
        <begin position="31"/>
        <end position="50"/>
    </location>
</feature>
<feature type="transmembrane region" description="Helical" evidence="9">
    <location>
        <begin position="232"/>
        <end position="251"/>
    </location>
</feature>
<feature type="transmembrane region" description="Helical" evidence="9">
    <location>
        <begin position="385"/>
        <end position="403"/>
    </location>
</feature>
<comment type="caution">
    <text evidence="11">The sequence shown here is derived from an EMBL/GenBank/DDBJ whole genome shotgun (WGS) entry which is preliminary data.</text>
</comment>
<sequence length="429" mass="46648">MEAFINFLDRYFMPVAGRLAEQRHLKSIRDGIVATMPLLLIGSFFLIIAFPPISVLEELVKPYVNDLLKIVNATFGIIALVASFTIAYSLAGTYKIDPVASGVLSLSTFMLSIPLTQDGNIPLGWMGSQGLFVAMIIAIFTVEVQRKFVEKNLIIRMPEGVPPSVGRAFAALIPGAVIITSVWIIHMILIKTIHLTIPEAINKLIAIPLLKLGSTLPAVIIAILAIQFLWSVGIHGAALVGGILGPIWLTFTQENSAAKIAGEKILPHIVCQQFFDIFIYIGGSGTTLALALLLLFATKSQQLKAVGKAAIGPGIFNINEPITFGMPIVMNPVMIVPFILAPIAAGLITYTAMALNIVARPYALIPWTTPVLISGFLTTGDWKAIILQIVNFAVAGAIYYPFLKLWDNKKYEEEQQLKKEEEEVAQTKA</sequence>
<feature type="transmembrane region" description="Helical" evidence="9">
    <location>
        <begin position="123"/>
        <end position="144"/>
    </location>
</feature>
<feature type="transmembrane region" description="Helical" evidence="9">
    <location>
        <begin position="70"/>
        <end position="91"/>
    </location>
</feature>
<reference evidence="11 12" key="1">
    <citation type="submission" date="2020-04" db="EMBL/GenBank/DDBJ databases">
        <title>Draft genome sequence of Caldanaerobacter sunterraneus. strain 1523vc isolated from Griffin hot spring, Kamchatka, Russia.</title>
        <authorList>
            <person name="Toshchakov S.V."/>
            <person name="Podosokorskaya O.A."/>
            <person name="Kublanov I.V."/>
            <person name="Korzhenkov A."/>
            <person name="Patrushev M.V."/>
        </authorList>
    </citation>
    <scope>NUCLEOTIDE SEQUENCE [LARGE SCALE GENOMIC DNA]</scope>
    <source>
        <strain evidence="11 12">1523vc</strain>
    </source>
</reference>
<dbReference type="InterPro" id="IPR004796">
    <property type="entry name" value="PTS_IIC_cello"/>
</dbReference>
<feature type="domain" description="PTS EIIC type-3" evidence="10">
    <location>
        <begin position="8"/>
        <end position="402"/>
    </location>
</feature>
<evidence type="ECO:0000256" key="7">
    <source>
        <dbReference type="ARBA" id="ARBA00023136"/>
    </source>
</evidence>
<keyword evidence="7 8" id="KW-0472">Membrane</keyword>
<proteinExistence type="predicted"/>
<keyword evidence="6 9" id="KW-1133">Transmembrane helix</keyword>
<organism evidence="11 12">
    <name type="scientific">Caldanaerobacter subterraneus</name>
    <dbReference type="NCBI Taxonomy" id="911092"/>
    <lineage>
        <taxon>Bacteria</taxon>
        <taxon>Bacillati</taxon>
        <taxon>Bacillota</taxon>
        <taxon>Clostridia</taxon>
        <taxon>Thermoanaerobacterales</taxon>
        <taxon>Thermoanaerobacteraceae</taxon>
        <taxon>Caldanaerobacter</taxon>
    </lineage>
</organism>
<dbReference type="RefSeq" id="WP_170271590.1">
    <property type="nucleotide sequence ID" value="NZ_JABEQB010000044.1"/>
</dbReference>
<keyword evidence="5 9" id="KW-0812">Transmembrane</keyword>
<dbReference type="InterPro" id="IPR004501">
    <property type="entry name" value="PTS_EIIC_3"/>
</dbReference>
<comment type="function">
    <text evidence="8">The phosphoenolpyruvate-dependent sugar phosphotransferase system (PTS), a major carbohydrate active -transport system, catalyzes the phosphorylation of incoming sugar substrates concomitant with their translocation across the cell membrane.</text>
</comment>
<dbReference type="InterPro" id="IPR051088">
    <property type="entry name" value="PTS_Sugar-EIIC/EIIB"/>
</dbReference>
<feature type="transmembrane region" description="Helical" evidence="9">
    <location>
        <begin position="165"/>
        <end position="185"/>
    </location>
</feature>
<dbReference type="AlphaFoldDB" id="A0A7Y2L8N8"/>
<evidence type="ECO:0000256" key="6">
    <source>
        <dbReference type="ARBA" id="ARBA00022989"/>
    </source>
</evidence>